<dbReference type="EMBL" id="CP042434">
    <property type="protein sequence ID" value="QEC73001.1"/>
    <property type="molecule type" value="Genomic_DNA"/>
</dbReference>
<keyword evidence="3" id="KW-1185">Reference proteome</keyword>
<sequence>MKRYLSKAAILLTALLTSGLTWAQDLTIDQINSDDAALLYVKQMNYDAKQAPQWKFFYLTTGNEWQSYYNFSNQQIAAYEQQTQATKWFKTDLNGDGKTDLIVSGYIAKRPGDWATATFKILVFLSEQGKNYTEVNILPENSDKYPAYFNQLTLNNKHYIQLSRWLIQNNASELPYQQDTVTFSKYWGSFLNYHKRGMRSSDITSINYKVMEDLAGSYHALNIDLLSSKRPIWKSLLKTQKRRYRISIKPDWPKACG</sequence>
<dbReference type="KEGG" id="agi:FSB73_16270"/>
<organism evidence="2 3">
    <name type="scientific">Arachidicoccus ginsenosidivorans</name>
    <dbReference type="NCBI Taxonomy" id="496057"/>
    <lineage>
        <taxon>Bacteria</taxon>
        <taxon>Pseudomonadati</taxon>
        <taxon>Bacteroidota</taxon>
        <taxon>Chitinophagia</taxon>
        <taxon>Chitinophagales</taxon>
        <taxon>Chitinophagaceae</taxon>
        <taxon>Arachidicoccus</taxon>
    </lineage>
</organism>
<dbReference type="RefSeq" id="WP_146784526.1">
    <property type="nucleotide sequence ID" value="NZ_CP042434.1"/>
</dbReference>
<evidence type="ECO:0008006" key="4">
    <source>
        <dbReference type="Google" id="ProtNLM"/>
    </source>
</evidence>
<reference evidence="2 3" key="1">
    <citation type="journal article" date="2017" name="Int. J. Syst. Evol. Microbiol.">
        <title>Arachidicoccus ginsenosidivorans sp. nov., with ginsenoside-converting activity isolated from ginseng cultivating soil.</title>
        <authorList>
            <person name="Siddiqi M.Z."/>
            <person name="Aslam Z."/>
            <person name="Im W.T."/>
        </authorList>
    </citation>
    <scope>NUCLEOTIDE SEQUENCE [LARGE SCALE GENOMIC DNA]</scope>
    <source>
        <strain evidence="2 3">Gsoil 809</strain>
    </source>
</reference>
<evidence type="ECO:0000313" key="3">
    <source>
        <dbReference type="Proteomes" id="UP000321291"/>
    </source>
</evidence>
<proteinExistence type="predicted"/>
<gene>
    <name evidence="2" type="ORF">FSB73_16270</name>
</gene>
<dbReference type="AlphaFoldDB" id="A0A5B8VPE9"/>
<evidence type="ECO:0000256" key="1">
    <source>
        <dbReference type="SAM" id="SignalP"/>
    </source>
</evidence>
<feature type="signal peptide" evidence="1">
    <location>
        <begin position="1"/>
        <end position="23"/>
    </location>
</feature>
<dbReference type="Gene3D" id="2.130.10.130">
    <property type="entry name" value="Integrin alpha, N-terminal"/>
    <property type="match status" value="1"/>
</dbReference>
<dbReference type="SUPFAM" id="SSF69318">
    <property type="entry name" value="Integrin alpha N-terminal domain"/>
    <property type="match status" value="1"/>
</dbReference>
<dbReference type="Proteomes" id="UP000321291">
    <property type="component" value="Chromosome"/>
</dbReference>
<feature type="chain" id="PRO_5022862219" description="VCBS repeat-containing protein" evidence="1">
    <location>
        <begin position="24"/>
        <end position="257"/>
    </location>
</feature>
<accession>A0A5B8VPE9</accession>
<protein>
    <recommendedName>
        <fullName evidence="4">VCBS repeat-containing protein</fullName>
    </recommendedName>
</protein>
<name>A0A5B8VPE9_9BACT</name>
<dbReference type="InterPro" id="IPR028994">
    <property type="entry name" value="Integrin_alpha_N"/>
</dbReference>
<keyword evidence="1" id="KW-0732">Signal</keyword>
<evidence type="ECO:0000313" key="2">
    <source>
        <dbReference type="EMBL" id="QEC73001.1"/>
    </source>
</evidence>
<dbReference type="OrthoDB" id="661646at2"/>